<dbReference type="PANTHER" id="PTHR31143:SF2">
    <property type="entry name" value="FR47-LIKE DOMAIN-CONTAINING PROTEIN-RELATED"/>
    <property type="match status" value="1"/>
</dbReference>
<name>A0A1H8NUL3_9BACI</name>
<evidence type="ECO:0000259" key="1">
    <source>
        <dbReference type="PROSITE" id="PS51186"/>
    </source>
</evidence>
<dbReference type="SUPFAM" id="SSF55729">
    <property type="entry name" value="Acyl-CoA N-acyltransferases (Nat)"/>
    <property type="match status" value="1"/>
</dbReference>
<dbReference type="EMBL" id="FODJ01000006">
    <property type="protein sequence ID" value="SEO33212.1"/>
    <property type="molecule type" value="Genomic_DNA"/>
</dbReference>
<dbReference type="GO" id="GO:0016747">
    <property type="term" value="F:acyltransferase activity, transferring groups other than amino-acyl groups"/>
    <property type="evidence" value="ECO:0007669"/>
    <property type="project" value="InterPro"/>
</dbReference>
<dbReference type="STRING" id="872970.SAMN04488134_106107"/>
<dbReference type="Proteomes" id="UP000199300">
    <property type="component" value="Unassembled WGS sequence"/>
</dbReference>
<dbReference type="PANTHER" id="PTHR31143">
    <property type="match status" value="1"/>
</dbReference>
<sequence length="273" mass="31512">MIYELEEKDFELVEPLLKGNARVPEANSIIKLNNPSRIFVDNVRVPQTALIWNKGLEGFLIAGDVNNSEFVPYLNQFIDEEIIPSARKAGINFFEISGLHYEWNPVLEETFKHRKLDKCTQLVYTWPASVKDIPGDYTNEGKVIKVTHDFLMNTKINNIEFLVSEVELYWGSIKTFLEKGGLCYCIIHEEEIASICYSAFVHRETQVIGVVTEEKHRGMGYAFQGAHALINECLQINNVPYWDCTEENTASKRLAEKLGFEKVSKYFCHYFFF</sequence>
<accession>A0A1H8NUL3</accession>
<dbReference type="Gene3D" id="3.40.630.30">
    <property type="match status" value="1"/>
</dbReference>
<protein>
    <submittedName>
        <fullName evidence="2">GNAT acetyltransferase</fullName>
    </submittedName>
</protein>
<evidence type="ECO:0000313" key="2">
    <source>
        <dbReference type="EMBL" id="SEO33212.1"/>
    </source>
</evidence>
<dbReference type="RefSeq" id="WP_177178266.1">
    <property type="nucleotide sequence ID" value="NZ_FODJ01000006.1"/>
</dbReference>
<dbReference type="AlphaFoldDB" id="A0A1H8NUL3"/>
<dbReference type="InterPro" id="IPR000182">
    <property type="entry name" value="GNAT_dom"/>
</dbReference>
<dbReference type="InterPro" id="IPR027365">
    <property type="entry name" value="GNAT_acetyltra_YdfB-like"/>
</dbReference>
<gene>
    <name evidence="2" type="ORF">SAMN04488134_106107</name>
</gene>
<organism evidence="2 3">
    <name type="scientific">Amphibacillus marinus</name>
    <dbReference type="NCBI Taxonomy" id="872970"/>
    <lineage>
        <taxon>Bacteria</taxon>
        <taxon>Bacillati</taxon>
        <taxon>Bacillota</taxon>
        <taxon>Bacilli</taxon>
        <taxon>Bacillales</taxon>
        <taxon>Bacillaceae</taxon>
        <taxon>Amphibacillus</taxon>
    </lineage>
</organism>
<feature type="domain" description="N-acetyltransferase" evidence="1">
    <location>
        <begin position="141"/>
        <end position="273"/>
    </location>
</feature>
<reference evidence="2 3" key="1">
    <citation type="submission" date="2016-10" db="EMBL/GenBank/DDBJ databases">
        <authorList>
            <person name="de Groot N.N."/>
        </authorList>
    </citation>
    <scope>NUCLEOTIDE SEQUENCE [LARGE SCALE GENOMIC DNA]</scope>
    <source>
        <strain evidence="2 3">CGMCC 1.10434</strain>
    </source>
</reference>
<keyword evidence="2" id="KW-0808">Transferase</keyword>
<dbReference type="InterPro" id="IPR016181">
    <property type="entry name" value="Acyl_CoA_acyltransferase"/>
</dbReference>
<dbReference type="PROSITE" id="PS51186">
    <property type="entry name" value="GNAT"/>
    <property type="match status" value="1"/>
</dbReference>
<dbReference type="Pfam" id="PF12746">
    <property type="entry name" value="GNAT_acetyltran"/>
    <property type="match status" value="1"/>
</dbReference>
<evidence type="ECO:0000313" key="3">
    <source>
        <dbReference type="Proteomes" id="UP000199300"/>
    </source>
</evidence>
<proteinExistence type="predicted"/>
<keyword evidence="3" id="KW-1185">Reference proteome</keyword>